<dbReference type="Proteomes" id="UP000736164">
    <property type="component" value="Unassembled WGS sequence"/>
</dbReference>
<organism evidence="2 3">
    <name type="scientific">Atractosteus spatula</name>
    <name type="common">Alligator gar</name>
    <name type="synonym">Lepisosteus spatula</name>
    <dbReference type="NCBI Taxonomy" id="7917"/>
    <lineage>
        <taxon>Eukaryota</taxon>
        <taxon>Metazoa</taxon>
        <taxon>Chordata</taxon>
        <taxon>Craniata</taxon>
        <taxon>Vertebrata</taxon>
        <taxon>Euteleostomi</taxon>
        <taxon>Actinopterygii</taxon>
        <taxon>Neopterygii</taxon>
        <taxon>Holostei</taxon>
        <taxon>Semionotiformes</taxon>
        <taxon>Lepisosteidae</taxon>
        <taxon>Atractosteus</taxon>
    </lineage>
</organism>
<evidence type="ECO:0000259" key="1">
    <source>
        <dbReference type="Pfam" id="PF10512"/>
    </source>
</evidence>
<comment type="caution">
    <text evidence="2">The sequence shown here is derived from an EMBL/GenBank/DDBJ whole genome shotgun (WGS) entry which is preliminary data.</text>
</comment>
<evidence type="ECO:0000313" key="2">
    <source>
        <dbReference type="EMBL" id="MBN3318406.1"/>
    </source>
</evidence>
<feature type="domain" description="Borealin C-terminal" evidence="1">
    <location>
        <begin position="26"/>
        <end position="74"/>
    </location>
</feature>
<reference evidence="2" key="1">
    <citation type="journal article" date="2021" name="Cell">
        <title>Tracing the genetic footprints of vertebrate landing in non-teleost ray-finned fishes.</title>
        <authorList>
            <person name="Bi X."/>
            <person name="Wang K."/>
            <person name="Yang L."/>
            <person name="Pan H."/>
            <person name="Jiang H."/>
            <person name="Wei Q."/>
            <person name="Fang M."/>
            <person name="Yu H."/>
            <person name="Zhu C."/>
            <person name="Cai Y."/>
            <person name="He Y."/>
            <person name="Gan X."/>
            <person name="Zeng H."/>
            <person name="Yu D."/>
            <person name="Zhu Y."/>
            <person name="Jiang H."/>
            <person name="Qiu Q."/>
            <person name="Yang H."/>
            <person name="Zhang Y.E."/>
            <person name="Wang W."/>
            <person name="Zhu M."/>
            <person name="He S."/>
            <person name="Zhang G."/>
        </authorList>
    </citation>
    <scope>NUCLEOTIDE SEQUENCE</scope>
    <source>
        <strain evidence="2">Allg_001</strain>
    </source>
</reference>
<protein>
    <submittedName>
        <fullName evidence="2">BORE2 protein</fullName>
    </submittedName>
</protein>
<proteinExistence type="predicted"/>
<dbReference type="InterPro" id="IPR046466">
    <property type="entry name" value="Borealin_C"/>
</dbReference>
<dbReference type="EMBL" id="JAAWVO010039665">
    <property type="protein sequence ID" value="MBN3318406.1"/>
    <property type="molecule type" value="Genomic_DNA"/>
</dbReference>
<dbReference type="AlphaFoldDB" id="A0A8J7NVJ3"/>
<evidence type="ECO:0000313" key="3">
    <source>
        <dbReference type="Proteomes" id="UP000736164"/>
    </source>
</evidence>
<keyword evidence="3" id="KW-1185">Reference proteome</keyword>
<feature type="non-terminal residue" evidence="2">
    <location>
        <position position="1"/>
    </location>
</feature>
<name>A0A8J7NVJ3_ATRSP</name>
<gene>
    <name evidence="2" type="primary">Cdca9</name>
    <name evidence="2" type="ORF">GTO95_0005913</name>
</gene>
<sequence>MHVFLSNRTTRLASDGEIVGNSQLGIAIATISTSHGQTFTLSDEVKDEIDLEMLDDTALTQMQKLMSLMDYLCSKAKVNSS</sequence>
<dbReference type="Pfam" id="PF10512">
    <property type="entry name" value="Borealin"/>
    <property type="match status" value="1"/>
</dbReference>
<accession>A0A8J7NVJ3</accession>
<feature type="non-terminal residue" evidence="2">
    <location>
        <position position="81"/>
    </location>
</feature>